<evidence type="ECO:0000313" key="3">
    <source>
        <dbReference type="EMBL" id="MEJ8281670.1"/>
    </source>
</evidence>
<dbReference type="EMBL" id="JBBJUP010000022">
    <property type="protein sequence ID" value="MEJ8281670.1"/>
    <property type="molecule type" value="Genomic_DNA"/>
</dbReference>
<protein>
    <submittedName>
        <fullName evidence="3">Uncharacterized protein</fullName>
    </submittedName>
</protein>
<comment type="caution">
    <text evidence="3">The sequence shown here is derived from an EMBL/GenBank/DDBJ whole genome shotgun (WGS) entry which is preliminary data.</text>
</comment>
<keyword evidence="2" id="KW-0812">Transmembrane</keyword>
<dbReference type="RefSeq" id="WP_340294272.1">
    <property type="nucleotide sequence ID" value="NZ_JBBJUP010000022.1"/>
</dbReference>
<feature type="region of interest" description="Disordered" evidence="1">
    <location>
        <begin position="1"/>
        <end position="81"/>
    </location>
</feature>
<gene>
    <name evidence="3" type="ORF">WJX68_22225</name>
</gene>
<feature type="compositionally biased region" description="Basic residues" evidence="1">
    <location>
        <begin position="1"/>
        <end position="10"/>
    </location>
</feature>
<sequence length="256" mass="25060">MDGAPHRPRHALREDHPHAAPAGYPPAGAIPAQRRPAGPPPVTAHPPTGGPRVAVPAPRGAAPWWTPAPPRPVEPAAGPSPDGSLPGFPVALLPRRRRPAVVVAGLGSAIAVMLVVFGVVVGAAGAAGRGITDAAAATTAVVDWRSGGGQVHVTAIAGALRGIAAAGTSGGVGALADACRDLRDEVAAARAYPEIPDAVAQASWAAGLTSGADAARHCIAGSELGDAGLLGSASDELTAMSGHLGAVADRLSQLSG</sequence>
<evidence type="ECO:0000256" key="1">
    <source>
        <dbReference type="SAM" id="MobiDB-lite"/>
    </source>
</evidence>
<feature type="transmembrane region" description="Helical" evidence="2">
    <location>
        <begin position="101"/>
        <end position="124"/>
    </location>
</feature>
<organism evidence="3 4">
    <name type="scientific">Pseudonocardia spirodelae</name>
    <dbReference type="NCBI Taxonomy" id="3133431"/>
    <lineage>
        <taxon>Bacteria</taxon>
        <taxon>Bacillati</taxon>
        <taxon>Actinomycetota</taxon>
        <taxon>Actinomycetes</taxon>
        <taxon>Pseudonocardiales</taxon>
        <taxon>Pseudonocardiaceae</taxon>
        <taxon>Pseudonocardia</taxon>
    </lineage>
</organism>
<keyword evidence="2" id="KW-0472">Membrane</keyword>
<proteinExistence type="predicted"/>
<dbReference type="Proteomes" id="UP001364211">
    <property type="component" value="Unassembled WGS sequence"/>
</dbReference>
<feature type="compositionally biased region" description="Low complexity" evidence="1">
    <location>
        <begin position="45"/>
        <end position="65"/>
    </location>
</feature>
<evidence type="ECO:0000256" key="2">
    <source>
        <dbReference type="SAM" id="Phobius"/>
    </source>
</evidence>
<feature type="compositionally biased region" description="Low complexity" evidence="1">
    <location>
        <begin position="19"/>
        <end position="32"/>
    </location>
</feature>
<evidence type="ECO:0000313" key="4">
    <source>
        <dbReference type="Proteomes" id="UP001364211"/>
    </source>
</evidence>
<accession>A0ABU8TCL0</accession>
<keyword evidence="4" id="KW-1185">Reference proteome</keyword>
<reference evidence="3 4" key="1">
    <citation type="submission" date="2024-03" db="EMBL/GenBank/DDBJ databases">
        <title>Draft genome sequence of Pseudonocardia sp. DW16-2.</title>
        <authorList>
            <person name="Duangmal K."/>
        </authorList>
    </citation>
    <scope>NUCLEOTIDE SEQUENCE [LARGE SCALE GENOMIC DNA]</scope>
    <source>
        <strain evidence="3 4">DW16-2</strain>
    </source>
</reference>
<keyword evidence="2" id="KW-1133">Transmembrane helix</keyword>
<name>A0ABU8TCL0_9PSEU</name>